<evidence type="ECO:0000313" key="3">
    <source>
        <dbReference type="Proteomes" id="UP000319010"/>
    </source>
</evidence>
<organism evidence="2 3">
    <name type="scientific">Actinomyces johnsonii</name>
    <dbReference type="NCBI Taxonomy" id="544581"/>
    <lineage>
        <taxon>Bacteria</taxon>
        <taxon>Bacillati</taxon>
        <taxon>Actinomycetota</taxon>
        <taxon>Actinomycetes</taxon>
        <taxon>Actinomycetales</taxon>
        <taxon>Actinomycetaceae</taxon>
        <taxon>Actinomyces</taxon>
    </lineage>
</organism>
<dbReference type="AlphaFoldDB" id="A0A508A6R0"/>
<protein>
    <submittedName>
        <fullName evidence="2">Uncharacterized protein</fullName>
    </submittedName>
</protein>
<name>A0A508A6R0_9ACTO</name>
<accession>A0A508A6R0</accession>
<evidence type="ECO:0000256" key="1">
    <source>
        <dbReference type="SAM" id="Phobius"/>
    </source>
</evidence>
<keyword evidence="1" id="KW-1133">Transmembrane helix</keyword>
<proteinExistence type="predicted"/>
<gene>
    <name evidence="2" type="ORF">FK256_00900</name>
</gene>
<feature type="transmembrane region" description="Helical" evidence="1">
    <location>
        <begin position="20"/>
        <end position="43"/>
    </location>
</feature>
<sequence length="182" mass="19836">MRQQIRFLTHALGRRETIKYLSIAAVGAAIAPLTGCSGSTLAFKKFAAGTWEINIPQDSHERKITLTIEEGGTWKADVTGKVNKKEPARTEKANGTWKLAGTNLSITEESDRVLVLVSDGKGTVSSIPETVDQEKMPSSIQWAFENGGLDVPVVWDKDSQTLTLTGQDPYDNPLPIIAVKKK</sequence>
<dbReference type="Proteomes" id="UP000319010">
    <property type="component" value="Unassembled WGS sequence"/>
</dbReference>
<reference evidence="2 3" key="1">
    <citation type="submission" date="2019-06" db="EMBL/GenBank/DDBJ databases">
        <title>Draft genome sequence of Actinomyces johnsonii CCUG 34287T.</title>
        <authorList>
            <person name="Salva-Serra F."/>
            <person name="Cardew S."/>
            <person name="Moore E."/>
        </authorList>
    </citation>
    <scope>NUCLEOTIDE SEQUENCE [LARGE SCALE GENOMIC DNA]</scope>
    <source>
        <strain evidence="2 3">CCUG 34287</strain>
    </source>
</reference>
<keyword evidence="1" id="KW-0812">Transmembrane</keyword>
<keyword evidence="1" id="KW-0472">Membrane</keyword>
<evidence type="ECO:0000313" key="2">
    <source>
        <dbReference type="EMBL" id="TQD44493.1"/>
    </source>
</evidence>
<dbReference type="EMBL" id="VICB01000003">
    <property type="protein sequence ID" value="TQD44493.1"/>
    <property type="molecule type" value="Genomic_DNA"/>
</dbReference>
<comment type="caution">
    <text evidence="2">The sequence shown here is derived from an EMBL/GenBank/DDBJ whole genome shotgun (WGS) entry which is preliminary data.</text>
</comment>
<dbReference type="RefSeq" id="WP_141423360.1">
    <property type="nucleotide sequence ID" value="NZ_JASPFB010000001.1"/>
</dbReference>